<accession>A0A392T486</accession>
<organism evidence="1 2">
    <name type="scientific">Trifolium medium</name>
    <dbReference type="NCBI Taxonomy" id="97028"/>
    <lineage>
        <taxon>Eukaryota</taxon>
        <taxon>Viridiplantae</taxon>
        <taxon>Streptophyta</taxon>
        <taxon>Embryophyta</taxon>
        <taxon>Tracheophyta</taxon>
        <taxon>Spermatophyta</taxon>
        <taxon>Magnoliopsida</taxon>
        <taxon>eudicotyledons</taxon>
        <taxon>Gunneridae</taxon>
        <taxon>Pentapetalae</taxon>
        <taxon>rosids</taxon>
        <taxon>fabids</taxon>
        <taxon>Fabales</taxon>
        <taxon>Fabaceae</taxon>
        <taxon>Papilionoideae</taxon>
        <taxon>50 kb inversion clade</taxon>
        <taxon>NPAAA clade</taxon>
        <taxon>Hologalegina</taxon>
        <taxon>IRL clade</taxon>
        <taxon>Trifolieae</taxon>
        <taxon>Trifolium</taxon>
    </lineage>
</organism>
<name>A0A392T486_9FABA</name>
<dbReference type="AlphaFoldDB" id="A0A392T486"/>
<sequence length="31" mass="3232">IETLAPSVGNEAAHARVDLRPDRNIGAVCGE</sequence>
<comment type="caution">
    <text evidence="1">The sequence shown here is derived from an EMBL/GenBank/DDBJ whole genome shotgun (WGS) entry which is preliminary data.</text>
</comment>
<evidence type="ECO:0000313" key="1">
    <source>
        <dbReference type="EMBL" id="MCI55324.1"/>
    </source>
</evidence>
<keyword evidence="2" id="KW-1185">Reference proteome</keyword>
<proteinExistence type="predicted"/>
<feature type="non-terminal residue" evidence="1">
    <location>
        <position position="1"/>
    </location>
</feature>
<dbReference type="EMBL" id="LXQA010494428">
    <property type="protein sequence ID" value="MCI55324.1"/>
    <property type="molecule type" value="Genomic_DNA"/>
</dbReference>
<dbReference type="Proteomes" id="UP000265520">
    <property type="component" value="Unassembled WGS sequence"/>
</dbReference>
<evidence type="ECO:0000313" key="2">
    <source>
        <dbReference type="Proteomes" id="UP000265520"/>
    </source>
</evidence>
<protein>
    <submittedName>
        <fullName evidence="1">Uncharacterized protein</fullName>
    </submittedName>
</protein>
<reference evidence="1 2" key="1">
    <citation type="journal article" date="2018" name="Front. Plant Sci.">
        <title>Red Clover (Trifolium pratense) and Zigzag Clover (T. medium) - A Picture of Genomic Similarities and Differences.</title>
        <authorList>
            <person name="Dluhosova J."/>
            <person name="Istvanek J."/>
            <person name="Nedelnik J."/>
            <person name="Repkova J."/>
        </authorList>
    </citation>
    <scope>NUCLEOTIDE SEQUENCE [LARGE SCALE GENOMIC DNA]</scope>
    <source>
        <strain evidence="2">cv. 10/8</strain>
        <tissue evidence="1">Leaf</tissue>
    </source>
</reference>